<dbReference type="HOGENOM" id="CLU_2238511_0_0_1"/>
<gene>
    <name evidence="2" type="ORF">TEQG_01577</name>
</gene>
<evidence type="ECO:0000313" key="3">
    <source>
        <dbReference type="Proteomes" id="UP000009169"/>
    </source>
</evidence>
<accession>F2PLH8</accession>
<evidence type="ECO:0000256" key="1">
    <source>
        <dbReference type="SAM" id="MobiDB-lite"/>
    </source>
</evidence>
<dbReference type="Proteomes" id="UP000009169">
    <property type="component" value="Unassembled WGS sequence"/>
</dbReference>
<feature type="compositionally biased region" description="Polar residues" evidence="1">
    <location>
        <begin position="87"/>
        <end position="105"/>
    </location>
</feature>
<keyword evidence="3" id="KW-1185">Reference proteome</keyword>
<name>F2PLH8_TRIEC</name>
<proteinExistence type="predicted"/>
<feature type="region of interest" description="Disordered" evidence="1">
    <location>
        <begin position="72"/>
        <end position="105"/>
    </location>
</feature>
<dbReference type="EMBL" id="DS995723">
    <property type="protein sequence ID" value="EGE02543.1"/>
    <property type="molecule type" value="Genomic_DNA"/>
</dbReference>
<reference evidence="3" key="1">
    <citation type="journal article" date="2012" name="MBio">
        <title>Comparative genome analysis of Trichophyton rubrum and related dermatophytes reveals candidate genes involved in infection.</title>
        <authorList>
            <person name="Martinez D.A."/>
            <person name="Oliver B.G."/>
            <person name="Graeser Y."/>
            <person name="Goldberg J.M."/>
            <person name="Li W."/>
            <person name="Martinez-Rossi N.M."/>
            <person name="Monod M."/>
            <person name="Shelest E."/>
            <person name="Barton R.C."/>
            <person name="Birch E."/>
            <person name="Brakhage A.A."/>
            <person name="Chen Z."/>
            <person name="Gurr S.J."/>
            <person name="Heiman D."/>
            <person name="Heitman J."/>
            <person name="Kosti I."/>
            <person name="Rossi A."/>
            <person name="Saif S."/>
            <person name="Samalova M."/>
            <person name="Saunders C.W."/>
            <person name="Shea T."/>
            <person name="Summerbell R.C."/>
            <person name="Xu J."/>
            <person name="Young S."/>
            <person name="Zeng Q."/>
            <person name="Birren B.W."/>
            <person name="Cuomo C.A."/>
            <person name="White T.C."/>
        </authorList>
    </citation>
    <scope>NUCLEOTIDE SEQUENCE [LARGE SCALE GENOMIC DNA]</scope>
    <source>
        <strain evidence="3">ATCC MYA-4606 / CBS 127.97</strain>
    </source>
</reference>
<dbReference type="AlphaFoldDB" id="F2PLH8"/>
<organism evidence="2 3">
    <name type="scientific">Trichophyton equinum (strain ATCC MYA-4606 / CBS 127.97)</name>
    <name type="common">Horse ringworm fungus</name>
    <dbReference type="NCBI Taxonomy" id="559882"/>
    <lineage>
        <taxon>Eukaryota</taxon>
        <taxon>Fungi</taxon>
        <taxon>Dikarya</taxon>
        <taxon>Ascomycota</taxon>
        <taxon>Pezizomycotina</taxon>
        <taxon>Eurotiomycetes</taxon>
        <taxon>Eurotiomycetidae</taxon>
        <taxon>Onygenales</taxon>
        <taxon>Arthrodermataceae</taxon>
        <taxon>Trichophyton</taxon>
    </lineage>
</organism>
<sequence length="105" mass="11277">MGTPCVRAMAPVSPYGFGFATRMIAWSGLSSFATGERLSDRPLGRANCFHARSLARLSAYAEKRLPSACCRASHRPQTPYPGKRSHLATTSGFKPQASPDANSCD</sequence>
<dbReference type="VEuPathDB" id="FungiDB:TEQG_01577"/>
<evidence type="ECO:0000313" key="2">
    <source>
        <dbReference type="EMBL" id="EGE02543.1"/>
    </source>
</evidence>
<protein>
    <submittedName>
        <fullName evidence="2">Uncharacterized protein</fullName>
    </submittedName>
</protein>